<organism evidence="6">
    <name type="scientific">Streptomyces sp. SID7499</name>
    <dbReference type="NCBI Taxonomy" id="2706086"/>
    <lineage>
        <taxon>Bacteria</taxon>
        <taxon>Bacillati</taxon>
        <taxon>Actinomycetota</taxon>
        <taxon>Actinomycetes</taxon>
        <taxon>Kitasatosporales</taxon>
        <taxon>Streptomycetaceae</taxon>
        <taxon>Streptomyces</taxon>
    </lineage>
</organism>
<accession>A0A6G3X3K6</accession>
<protein>
    <recommendedName>
        <fullName evidence="2">asparagine synthase (glutamine-hydrolyzing)</fullName>
        <ecNumber evidence="2">6.3.5.4</ecNumber>
    </recommendedName>
</protein>
<evidence type="ECO:0000256" key="4">
    <source>
        <dbReference type="ARBA" id="ARBA00048741"/>
    </source>
</evidence>
<name>A0A6G3X3K6_9ACTN</name>
<evidence type="ECO:0000313" key="6">
    <source>
        <dbReference type="EMBL" id="NEE12386.1"/>
    </source>
</evidence>
<dbReference type="EMBL" id="JAAGMN010004024">
    <property type="protein sequence ID" value="NEE12386.1"/>
    <property type="molecule type" value="Genomic_DNA"/>
</dbReference>
<evidence type="ECO:0000256" key="2">
    <source>
        <dbReference type="ARBA" id="ARBA00012737"/>
    </source>
</evidence>
<evidence type="ECO:0000259" key="5">
    <source>
        <dbReference type="PROSITE" id="PS51278"/>
    </source>
</evidence>
<reference evidence="6" key="1">
    <citation type="submission" date="2020-01" db="EMBL/GenBank/DDBJ databases">
        <title>Insect and environment-associated Actinomycetes.</title>
        <authorList>
            <person name="Currrie C."/>
            <person name="Chevrette M."/>
            <person name="Carlson C."/>
            <person name="Stubbendieck R."/>
            <person name="Wendt-Pienkowski E."/>
        </authorList>
    </citation>
    <scope>NUCLEOTIDE SEQUENCE</scope>
    <source>
        <strain evidence="6">SID7499</strain>
    </source>
</reference>
<gene>
    <name evidence="6" type="ORF">G3M58_38765</name>
</gene>
<feature type="non-terminal residue" evidence="6">
    <location>
        <position position="131"/>
    </location>
</feature>
<comment type="catalytic activity">
    <reaction evidence="4">
        <text>L-aspartate + L-glutamine + ATP + H2O = L-asparagine + L-glutamate + AMP + diphosphate + H(+)</text>
        <dbReference type="Rhea" id="RHEA:12228"/>
        <dbReference type="ChEBI" id="CHEBI:15377"/>
        <dbReference type="ChEBI" id="CHEBI:15378"/>
        <dbReference type="ChEBI" id="CHEBI:29985"/>
        <dbReference type="ChEBI" id="CHEBI:29991"/>
        <dbReference type="ChEBI" id="CHEBI:30616"/>
        <dbReference type="ChEBI" id="CHEBI:33019"/>
        <dbReference type="ChEBI" id="CHEBI:58048"/>
        <dbReference type="ChEBI" id="CHEBI:58359"/>
        <dbReference type="ChEBI" id="CHEBI:456215"/>
        <dbReference type="EC" id="6.3.5.4"/>
    </reaction>
</comment>
<dbReference type="GO" id="GO:0004066">
    <property type="term" value="F:asparagine synthase (glutamine-hydrolyzing) activity"/>
    <property type="evidence" value="ECO:0007669"/>
    <property type="project" value="UniProtKB-EC"/>
</dbReference>
<dbReference type="PANTHER" id="PTHR43284:SF1">
    <property type="entry name" value="ASPARAGINE SYNTHETASE"/>
    <property type="match status" value="1"/>
</dbReference>
<evidence type="ECO:0000256" key="1">
    <source>
        <dbReference type="ARBA" id="ARBA00005187"/>
    </source>
</evidence>
<dbReference type="InterPro" id="IPR051786">
    <property type="entry name" value="ASN_synthetase/amidase"/>
</dbReference>
<proteinExistence type="predicted"/>
<dbReference type="Pfam" id="PF13522">
    <property type="entry name" value="GATase_6"/>
    <property type="match status" value="1"/>
</dbReference>
<evidence type="ECO:0000256" key="3">
    <source>
        <dbReference type="ARBA" id="ARBA00022888"/>
    </source>
</evidence>
<dbReference type="GO" id="GO:0005829">
    <property type="term" value="C:cytosol"/>
    <property type="evidence" value="ECO:0007669"/>
    <property type="project" value="TreeGrafter"/>
</dbReference>
<sequence>MGASQHYRGPDGTMHAASSDRRAVLAMNTLLIVDPQAMPGPYLDRATGLLLAFNGEIYNWKTQAAAWGIEVRDRESDAHFLLRAWAKIGPSCLDGLDGMFALAVYDPGAARLFLARDRLGEKPLYWRLDGG</sequence>
<dbReference type="EC" id="6.3.5.4" evidence="2"/>
<dbReference type="GO" id="GO:0006529">
    <property type="term" value="P:asparagine biosynthetic process"/>
    <property type="evidence" value="ECO:0007669"/>
    <property type="project" value="UniProtKB-KW"/>
</dbReference>
<dbReference type="SUPFAM" id="SSF56235">
    <property type="entry name" value="N-terminal nucleophile aminohydrolases (Ntn hydrolases)"/>
    <property type="match status" value="1"/>
</dbReference>
<dbReference type="PANTHER" id="PTHR43284">
    <property type="entry name" value="ASPARAGINE SYNTHETASE (GLUTAMINE-HYDROLYZING)"/>
    <property type="match status" value="1"/>
</dbReference>
<feature type="domain" description="Glutamine amidotransferase type-2" evidence="5">
    <location>
        <begin position="1"/>
        <end position="131"/>
    </location>
</feature>
<dbReference type="PROSITE" id="PS51278">
    <property type="entry name" value="GATASE_TYPE_2"/>
    <property type="match status" value="1"/>
</dbReference>
<dbReference type="AlphaFoldDB" id="A0A6G3X3K6"/>
<keyword evidence="3" id="KW-0028">Amino-acid biosynthesis</keyword>
<dbReference type="InterPro" id="IPR017932">
    <property type="entry name" value="GATase_2_dom"/>
</dbReference>
<comment type="caution">
    <text evidence="6">The sequence shown here is derived from an EMBL/GenBank/DDBJ whole genome shotgun (WGS) entry which is preliminary data.</text>
</comment>
<keyword evidence="3" id="KW-0061">Asparagine biosynthesis</keyword>
<comment type="pathway">
    <text evidence="1">Amino-acid biosynthesis; L-asparagine biosynthesis; L-asparagine from L-aspartate (L-Gln route): step 1/1.</text>
</comment>
<dbReference type="InterPro" id="IPR029055">
    <property type="entry name" value="Ntn_hydrolases_N"/>
</dbReference>
<dbReference type="Gene3D" id="3.60.20.10">
    <property type="entry name" value="Glutamine Phosphoribosylpyrophosphate, subunit 1, domain 1"/>
    <property type="match status" value="1"/>
</dbReference>